<dbReference type="PANTHER" id="PTHR45436">
    <property type="entry name" value="SENSOR HISTIDINE KINASE YKOH"/>
    <property type="match status" value="1"/>
</dbReference>
<dbReference type="InterPro" id="IPR003660">
    <property type="entry name" value="HAMP_dom"/>
</dbReference>
<accession>A0A0F5FIM4</accession>
<keyword evidence="9" id="KW-0902">Two-component regulatory system</keyword>
<dbReference type="OrthoDB" id="9809567at2"/>
<dbReference type="Gene3D" id="1.10.287.130">
    <property type="match status" value="1"/>
</dbReference>
<dbReference type="PATRIC" id="fig|429727.3.peg.3240"/>
<dbReference type="EC" id="2.7.13.3" evidence="3"/>
<dbReference type="SMART" id="SM00387">
    <property type="entry name" value="HATPase_c"/>
    <property type="match status" value="1"/>
</dbReference>
<evidence type="ECO:0000256" key="8">
    <source>
        <dbReference type="ARBA" id="ARBA00022989"/>
    </source>
</evidence>
<dbReference type="GO" id="GO:0005886">
    <property type="term" value="C:plasma membrane"/>
    <property type="evidence" value="ECO:0007669"/>
    <property type="project" value="TreeGrafter"/>
</dbReference>
<dbReference type="Pfam" id="PF00672">
    <property type="entry name" value="HAMP"/>
    <property type="match status" value="1"/>
</dbReference>
<keyword evidence="15" id="KW-1185">Reference proteome</keyword>
<dbReference type="GO" id="GO:0000160">
    <property type="term" value="P:phosphorelay signal transduction system"/>
    <property type="evidence" value="ECO:0007669"/>
    <property type="project" value="UniProtKB-KW"/>
</dbReference>
<sequence length="453" mass="48242">MIGRHSLALRLMVLALGASLVALVAAGLVISGLLRTFVVETFETNLNATMVALMANTQFDEDAGRLRLDASVADPRFEQPFSGWYWQIADADQVLIGSSSLWTDTLGLGLAEPDGSVRRRMMSGPQGERLLVLERDFTAPGGTGRLRVSVAMPEALIEAEVSRIVGPLIWSLSLLGLGLSLAIIVQVRLGLRPLRQVEADLRAIETGQRDTLPAARHDELAPLVAQINSLLAHSRSTIERARTHVGNLAHGLKTPLSGLDALLARSAMPEAERTEVETLSASMNRMISQHLRRARSAGAVGIAGARTPLGAVVDDLLPVFRGIYADRQLAFNVSGDKDAIFAGERDDLEEMLGNLIDNAAKWGRSRIDIAVETPPAGKIAVTVCDDGPGMDDAQFALARERGRRLDESRPGSGLGLAIVSDLTALYGGALRLKRADLGGVAACLELPAAPTGN</sequence>
<dbReference type="EMBL" id="JZEY01000061">
    <property type="protein sequence ID" value="KKB08047.1"/>
    <property type="molecule type" value="Genomic_DNA"/>
</dbReference>
<comment type="subcellular location">
    <subcellularLocation>
        <location evidence="2">Membrane</location>
    </subcellularLocation>
</comment>
<dbReference type="PANTHER" id="PTHR45436:SF5">
    <property type="entry name" value="SENSOR HISTIDINE KINASE TRCS"/>
    <property type="match status" value="1"/>
</dbReference>
<dbReference type="Proteomes" id="UP000033649">
    <property type="component" value="Unassembled WGS sequence"/>
</dbReference>
<dbReference type="SUPFAM" id="SSF55874">
    <property type="entry name" value="ATPase domain of HSP90 chaperone/DNA topoisomerase II/histidine kinase"/>
    <property type="match status" value="1"/>
</dbReference>
<evidence type="ECO:0000313" key="14">
    <source>
        <dbReference type="EMBL" id="KKB08047.1"/>
    </source>
</evidence>
<dbReference type="InterPro" id="IPR003594">
    <property type="entry name" value="HATPase_dom"/>
</dbReference>
<comment type="catalytic activity">
    <reaction evidence="1">
        <text>ATP + protein L-histidine = ADP + protein N-phospho-L-histidine.</text>
        <dbReference type="EC" id="2.7.13.3"/>
    </reaction>
</comment>
<dbReference type="Gene3D" id="3.30.565.10">
    <property type="entry name" value="Histidine kinase-like ATPase, C-terminal domain"/>
    <property type="match status" value="1"/>
</dbReference>
<reference evidence="14 15" key="1">
    <citation type="submission" date="2015-03" db="EMBL/GenBank/DDBJ databases">
        <authorList>
            <person name="Hassan Y."/>
            <person name="Lepp D."/>
            <person name="Li X.-Z."/>
            <person name="Zhou T."/>
        </authorList>
    </citation>
    <scope>NUCLEOTIDE SEQUENCE [LARGE SCALE GENOMIC DNA]</scope>
    <source>
        <strain evidence="14 15">IPL18</strain>
    </source>
</reference>
<feature type="transmembrane region" description="Helical" evidence="11">
    <location>
        <begin position="12"/>
        <end position="34"/>
    </location>
</feature>
<evidence type="ECO:0000259" key="13">
    <source>
        <dbReference type="PROSITE" id="PS50885"/>
    </source>
</evidence>
<comment type="caution">
    <text evidence="14">The sequence shown here is derived from an EMBL/GenBank/DDBJ whole genome shotgun (WGS) entry which is preliminary data.</text>
</comment>
<dbReference type="Pfam" id="PF02518">
    <property type="entry name" value="HATPase_c"/>
    <property type="match status" value="1"/>
</dbReference>
<protein>
    <recommendedName>
        <fullName evidence="3">histidine kinase</fullName>
        <ecNumber evidence="3">2.7.13.3</ecNumber>
    </recommendedName>
</protein>
<proteinExistence type="predicted"/>
<evidence type="ECO:0000313" key="15">
    <source>
        <dbReference type="Proteomes" id="UP000033649"/>
    </source>
</evidence>
<evidence type="ECO:0000256" key="4">
    <source>
        <dbReference type="ARBA" id="ARBA00022553"/>
    </source>
</evidence>
<keyword evidence="10 11" id="KW-0472">Membrane</keyword>
<evidence type="ECO:0000256" key="3">
    <source>
        <dbReference type="ARBA" id="ARBA00012438"/>
    </source>
</evidence>
<evidence type="ECO:0000256" key="5">
    <source>
        <dbReference type="ARBA" id="ARBA00022679"/>
    </source>
</evidence>
<evidence type="ECO:0000256" key="7">
    <source>
        <dbReference type="ARBA" id="ARBA00022777"/>
    </source>
</evidence>
<dbReference type="InterPro" id="IPR050428">
    <property type="entry name" value="TCS_sensor_his_kinase"/>
</dbReference>
<keyword evidence="5" id="KW-0808">Transferase</keyword>
<evidence type="ECO:0000256" key="6">
    <source>
        <dbReference type="ARBA" id="ARBA00022692"/>
    </source>
</evidence>
<dbReference type="STRING" id="429727.VE26_15825"/>
<keyword evidence="7" id="KW-0418">Kinase</keyword>
<gene>
    <name evidence="14" type="ORF">VE26_15825</name>
</gene>
<evidence type="ECO:0000256" key="9">
    <source>
        <dbReference type="ARBA" id="ARBA00023012"/>
    </source>
</evidence>
<keyword evidence="6 11" id="KW-0812">Transmembrane</keyword>
<feature type="domain" description="HAMP" evidence="13">
    <location>
        <begin position="188"/>
        <end position="239"/>
    </location>
</feature>
<keyword evidence="4" id="KW-0597">Phosphoprotein</keyword>
<dbReference type="InterPro" id="IPR004358">
    <property type="entry name" value="Sig_transdc_His_kin-like_C"/>
</dbReference>
<dbReference type="RefSeq" id="WP_046106076.1">
    <property type="nucleotide sequence ID" value="NZ_JZEY01000061.1"/>
</dbReference>
<evidence type="ECO:0000259" key="12">
    <source>
        <dbReference type="PROSITE" id="PS50109"/>
    </source>
</evidence>
<evidence type="ECO:0000256" key="1">
    <source>
        <dbReference type="ARBA" id="ARBA00000085"/>
    </source>
</evidence>
<keyword evidence="8 11" id="KW-1133">Transmembrane helix</keyword>
<dbReference type="AlphaFoldDB" id="A0A0F5FIM4"/>
<feature type="domain" description="Histidine kinase" evidence="12">
    <location>
        <begin position="247"/>
        <end position="450"/>
    </location>
</feature>
<evidence type="ECO:0000256" key="2">
    <source>
        <dbReference type="ARBA" id="ARBA00004370"/>
    </source>
</evidence>
<dbReference type="GO" id="GO:0004673">
    <property type="term" value="F:protein histidine kinase activity"/>
    <property type="evidence" value="ECO:0007669"/>
    <property type="project" value="UniProtKB-EC"/>
</dbReference>
<evidence type="ECO:0000256" key="11">
    <source>
        <dbReference type="SAM" id="Phobius"/>
    </source>
</evidence>
<dbReference type="PROSITE" id="PS50885">
    <property type="entry name" value="HAMP"/>
    <property type="match status" value="1"/>
</dbReference>
<dbReference type="PROSITE" id="PS50109">
    <property type="entry name" value="HIS_KIN"/>
    <property type="match status" value="1"/>
</dbReference>
<dbReference type="InterPro" id="IPR036890">
    <property type="entry name" value="HATPase_C_sf"/>
</dbReference>
<dbReference type="PRINTS" id="PR00344">
    <property type="entry name" value="BCTRLSENSOR"/>
</dbReference>
<organism evidence="14 15">
    <name type="scientific">Devosia chinhatensis</name>
    <dbReference type="NCBI Taxonomy" id="429727"/>
    <lineage>
        <taxon>Bacteria</taxon>
        <taxon>Pseudomonadati</taxon>
        <taxon>Pseudomonadota</taxon>
        <taxon>Alphaproteobacteria</taxon>
        <taxon>Hyphomicrobiales</taxon>
        <taxon>Devosiaceae</taxon>
        <taxon>Devosia</taxon>
    </lineage>
</organism>
<dbReference type="InterPro" id="IPR005467">
    <property type="entry name" value="His_kinase_dom"/>
</dbReference>
<evidence type="ECO:0000256" key="10">
    <source>
        <dbReference type="ARBA" id="ARBA00023136"/>
    </source>
</evidence>
<name>A0A0F5FIM4_9HYPH</name>